<keyword evidence="1" id="KW-0812">Transmembrane</keyword>
<reference evidence="2 3" key="1">
    <citation type="journal article" date="2008" name="DNA Res.">
        <title>Complete genome sequence of Finegoldia magna, an anaerobic opportunistic pathogen.</title>
        <authorList>
            <person name="Goto T."/>
            <person name="Yamashita A."/>
            <person name="Hirakawa H."/>
            <person name="Matsutani M."/>
            <person name="Todo K."/>
            <person name="Ohshima K."/>
            <person name="Toh H."/>
            <person name="Miyamoto K."/>
            <person name="Kuhara S."/>
            <person name="Hattori M."/>
            <person name="Shimizu T."/>
            <person name="Akimoto S."/>
        </authorList>
    </citation>
    <scope>NUCLEOTIDE SEQUENCE [LARGE SCALE GENOMIC DNA]</scope>
    <source>
        <strain evidence="3">ATCC 29328 / DSM 20472 / WAL 2508</strain>
    </source>
</reference>
<evidence type="ECO:0000313" key="3">
    <source>
        <dbReference type="Proteomes" id="UP000001319"/>
    </source>
</evidence>
<feature type="transmembrane region" description="Helical" evidence="1">
    <location>
        <begin position="79"/>
        <end position="100"/>
    </location>
</feature>
<dbReference type="KEGG" id="fma:FMG_1598"/>
<organism evidence="2 3">
    <name type="scientific">Finegoldia magna (strain ATCC 29328 / DSM 20472 / WAL 2508)</name>
    <name type="common">Peptostreptococcus magnus</name>
    <dbReference type="NCBI Taxonomy" id="334413"/>
    <lineage>
        <taxon>Bacteria</taxon>
        <taxon>Bacillati</taxon>
        <taxon>Bacillota</taxon>
        <taxon>Tissierellia</taxon>
        <taxon>Tissierellales</taxon>
        <taxon>Peptoniphilaceae</taxon>
        <taxon>Finegoldia</taxon>
    </lineage>
</organism>
<feature type="transmembrane region" description="Helical" evidence="1">
    <location>
        <begin position="144"/>
        <end position="160"/>
    </location>
</feature>
<accession>B0S3S6</accession>
<dbReference type="STRING" id="334413.FMG_1598"/>
<feature type="transmembrane region" description="Helical" evidence="1">
    <location>
        <begin position="172"/>
        <end position="191"/>
    </location>
</feature>
<dbReference type="AlphaFoldDB" id="B0S3S6"/>
<evidence type="ECO:0000256" key="1">
    <source>
        <dbReference type="SAM" id="Phobius"/>
    </source>
</evidence>
<keyword evidence="1" id="KW-0472">Membrane</keyword>
<evidence type="ECO:0000313" key="2">
    <source>
        <dbReference type="EMBL" id="BAG09016.1"/>
    </source>
</evidence>
<dbReference type="EMBL" id="AP008971">
    <property type="protein sequence ID" value="BAG09016.1"/>
    <property type="molecule type" value="Genomic_DNA"/>
</dbReference>
<keyword evidence="1" id="KW-1133">Transmembrane helix</keyword>
<proteinExistence type="predicted"/>
<dbReference type="HOGENOM" id="CLU_1335870_0_0_9"/>
<dbReference type="Proteomes" id="UP000001319">
    <property type="component" value="Chromosome"/>
</dbReference>
<name>B0S3S6_FINM2</name>
<protein>
    <submittedName>
        <fullName evidence="2">Uncharacterized protein</fullName>
    </submittedName>
</protein>
<keyword evidence="3" id="KW-1185">Reference proteome</keyword>
<sequence length="207" mass="24658">MLMNKFKKVDDMEGKQSEFFDIVYEIFEFMGETLELPINKFKNTKNGVFKMGLLAFVVTVILDYYSSFDISSFIRRNYLVGYIYFAIRSVFIFLFAILKFKITYRIANIFFDKDDWRQDEKYNVLLLVMLQAAISMAIYPFGVYIVIVESFVILMFFIGLNIKNFKFEKLPYIIITFMSLYIGLRFVRLFIYNIAVDWIEATNIVFL</sequence>
<feature type="transmembrane region" description="Helical" evidence="1">
    <location>
        <begin position="48"/>
        <end position="67"/>
    </location>
</feature>
<gene>
    <name evidence="2" type="ordered locus">FMG_1598</name>
</gene>